<feature type="region of interest" description="Disordered" evidence="1">
    <location>
        <begin position="515"/>
        <end position="674"/>
    </location>
</feature>
<feature type="region of interest" description="Disordered" evidence="1">
    <location>
        <begin position="946"/>
        <end position="976"/>
    </location>
</feature>
<dbReference type="HOGENOM" id="CLU_011859_0_0_1"/>
<feature type="region of interest" description="Disordered" evidence="1">
    <location>
        <begin position="477"/>
        <end position="501"/>
    </location>
</feature>
<feature type="compositionally biased region" description="Polar residues" evidence="1">
    <location>
        <begin position="602"/>
        <end position="621"/>
    </location>
</feature>
<feature type="compositionally biased region" description="Basic and acidic residues" evidence="1">
    <location>
        <begin position="714"/>
        <end position="725"/>
    </location>
</feature>
<feature type="compositionally biased region" description="Basic and acidic residues" evidence="1">
    <location>
        <begin position="947"/>
        <end position="957"/>
    </location>
</feature>
<name>A0A081CIQ4_PSEA2</name>
<accession>A0A081CIQ4</accession>
<dbReference type="RefSeq" id="XP_014655386.1">
    <property type="nucleotide sequence ID" value="XM_014799900.1"/>
</dbReference>
<feature type="compositionally biased region" description="Low complexity" evidence="1">
    <location>
        <begin position="639"/>
        <end position="650"/>
    </location>
</feature>
<feature type="region of interest" description="Disordered" evidence="1">
    <location>
        <begin position="293"/>
        <end position="343"/>
    </location>
</feature>
<evidence type="ECO:0000313" key="3">
    <source>
        <dbReference type="Proteomes" id="UP000053758"/>
    </source>
</evidence>
<feature type="compositionally biased region" description="Polar residues" evidence="1">
    <location>
        <begin position="663"/>
        <end position="674"/>
    </location>
</feature>
<proteinExistence type="predicted"/>
<dbReference type="EMBL" id="DF830080">
    <property type="protein sequence ID" value="GAK66550.1"/>
    <property type="molecule type" value="Genomic_DNA"/>
</dbReference>
<gene>
    <name evidence="2" type="ORF">PAN0_013c4772</name>
</gene>
<evidence type="ECO:0000256" key="1">
    <source>
        <dbReference type="SAM" id="MobiDB-lite"/>
    </source>
</evidence>
<evidence type="ECO:0000313" key="2">
    <source>
        <dbReference type="EMBL" id="GAK66550.1"/>
    </source>
</evidence>
<organism evidence="2 3">
    <name type="scientific">Pseudozyma antarctica</name>
    <name type="common">Yeast</name>
    <name type="synonym">Candida antarctica</name>
    <dbReference type="NCBI Taxonomy" id="84753"/>
    <lineage>
        <taxon>Eukaryota</taxon>
        <taxon>Fungi</taxon>
        <taxon>Dikarya</taxon>
        <taxon>Basidiomycota</taxon>
        <taxon>Ustilaginomycotina</taxon>
        <taxon>Ustilaginomycetes</taxon>
        <taxon>Ustilaginales</taxon>
        <taxon>Ustilaginaceae</taxon>
        <taxon>Moesziomyces</taxon>
    </lineage>
</organism>
<feature type="compositionally biased region" description="Polar residues" evidence="1">
    <location>
        <begin position="298"/>
        <end position="308"/>
    </location>
</feature>
<feature type="compositionally biased region" description="Polar residues" evidence="1">
    <location>
        <begin position="318"/>
        <end position="343"/>
    </location>
</feature>
<feature type="region of interest" description="Disordered" evidence="1">
    <location>
        <begin position="714"/>
        <end position="793"/>
    </location>
</feature>
<keyword evidence="3" id="KW-1185">Reference proteome</keyword>
<sequence length="1006" mass="108496">MIGRSNIFRIGKILVAADFASHDPHSSRPSLPGAIGAGLNSVIARSTTRTSRSPILRSSVGALPARPKWFTIVTSPFCFKVKDEHRPSTMVAALIQVLIAQSTDELAAPDQETHMGSASTSLGLVTSSQRVHQRAAACMLQYPAASRMKAHSSSGGDTSMSKQIEYPRHARTDAGPSSAMCLRSSLGQVGLSDAEDEAWTCASPKRGVDGDGRALTSLVALFCDEMGARWTCAEAAAWPVSHSETDGIHKKPRLSILVHVIRRLLCCLSFTMSHISILSAPLPSAIRTSTDDAYFHSQPGSSKQSLTVPESFLRPSRSRSNSIHPHQYGVNSLPGSPVSTTFPQRPAFRRALTSTAASSVSSEQSRFDDLHYSQTHFSRSTLLVYPDSEATLQPSGEEQDGDIRELLASSDEESSLPPSTPGFETTKIPPRGSSVSLTTKQSMESDKSVYSESIVLAPAPKQSQDKLSGLLAGKAARTSVSSYNDASIRSNASSDSSKKRRSRILMKIIPFARESSSPAVEAAPRFSTFPRARSKGTDEPLETLADRFSGMAMDSLSPPSSASSFTSTFSSTPATSPEMGMSELPARRSGSHGRREGCRLKGTSSRESVRTLFSSPSSGSLTAKVPSHDEESEWERTLQSAASRASWQSSINHRPRPHAPASSGHSRTASQSTWPRAISKPVHQRDSLLLEHVFVDASDDGVGSYAESAYSRFPADHESSYDPRSRGPSVVSSSSYAPPVRRPARHGQAPSEGQEELGQGRFGTLPRVKTRRPSTTGTSVRGEPARFELQPSAPQRPVPVRNVVLGTASLGRATSLRRRPETTSIWQMGRRRSSGVGSLSHAGSFSAGAARMMPTIPQGHSRETSLADSVDDGIDPCEVGDELFARGYSVRHDSLASDGSGEWIPLRFGSWRRESQDDLALLSPARRDSFVQRAAAPVFNLTPFRRPTMDAGRRDSRSAQVPDVPEAVTSETEEDGIDLEGWCRRRSTFSDQIHQSPARTAPALAF</sequence>
<feature type="region of interest" description="Disordered" evidence="1">
    <location>
        <begin position="409"/>
        <end position="444"/>
    </location>
</feature>
<dbReference type="Proteomes" id="UP000053758">
    <property type="component" value="Unassembled WGS sequence"/>
</dbReference>
<feature type="compositionally biased region" description="Low complexity" evidence="1">
    <location>
        <begin position="484"/>
        <end position="495"/>
    </location>
</feature>
<dbReference type="AlphaFoldDB" id="A0A081CIQ4"/>
<feature type="compositionally biased region" description="Polar residues" evidence="1">
    <location>
        <begin position="433"/>
        <end position="442"/>
    </location>
</feature>
<feature type="compositionally biased region" description="Low complexity" evidence="1">
    <location>
        <begin position="557"/>
        <end position="577"/>
    </location>
</feature>
<reference evidence="3" key="1">
    <citation type="journal article" date="2014" name="Genome Announc.">
        <title>Draft Genome Sequence of the Yeast Pseudozyma antarctica Type Strain JCM10317, a Producer of the Glycolipid Biosurfactants, Mannosylerythritol Lipids.</title>
        <authorList>
            <person name="Saika A."/>
            <person name="Koike H."/>
            <person name="Hori T."/>
            <person name="Fukuoka T."/>
            <person name="Sato S."/>
            <person name="Habe H."/>
            <person name="Kitamoto D."/>
            <person name="Morita T."/>
        </authorList>
    </citation>
    <scope>NUCLEOTIDE SEQUENCE [LARGE SCALE GENOMIC DNA]</scope>
    <source>
        <strain evidence="3">JCM 10317</strain>
    </source>
</reference>
<dbReference type="GeneID" id="26305506"/>
<feature type="compositionally biased region" description="Low complexity" evidence="1">
    <location>
        <begin position="726"/>
        <end position="739"/>
    </location>
</feature>
<protein>
    <submittedName>
        <fullName evidence="2">Uncharacterized protein</fullName>
    </submittedName>
</protein>